<protein>
    <submittedName>
        <fullName evidence="2">Uncharacterized protein</fullName>
    </submittedName>
</protein>
<dbReference type="Proteomes" id="UP000198923">
    <property type="component" value="Unassembled WGS sequence"/>
</dbReference>
<evidence type="ECO:0000313" key="3">
    <source>
        <dbReference type="Proteomes" id="UP000198923"/>
    </source>
</evidence>
<feature type="transmembrane region" description="Helical" evidence="1">
    <location>
        <begin position="143"/>
        <end position="160"/>
    </location>
</feature>
<feature type="transmembrane region" description="Helical" evidence="1">
    <location>
        <begin position="273"/>
        <end position="301"/>
    </location>
</feature>
<feature type="transmembrane region" description="Helical" evidence="1">
    <location>
        <begin position="180"/>
        <end position="205"/>
    </location>
</feature>
<sequence>MTSLEGHYRRLLRWYPRHHRAVHEEEMLAVLMADAVPSQRRPGMADVVDLVRGGLRVRWNHAVGAPSAPHWRQAVNVAAILGPLMLITIETARVASGVVYAMTWRWDPMGLSALWWNLGRSLVFAIPYALIAALALSGMGRKAAAGFAWTWAVLYVWLVASPESDVGPVPRAPRVAPFYIDAGAVELLVFVLTSPPTWIAILVTLAPSPASARLRPAVVASWMAAGVATLVLSNLDWPVVDDLAMHIILTLAFLLAAAGAAPRSGTGRRTALILFALLLFAGNLMQALMALIAMLFAAVVIRAAGRA</sequence>
<feature type="transmembrane region" description="Helical" evidence="1">
    <location>
        <begin position="243"/>
        <end position="261"/>
    </location>
</feature>
<gene>
    <name evidence="2" type="ORF">SAMN05421505_109159</name>
</gene>
<evidence type="ECO:0000256" key="1">
    <source>
        <dbReference type="SAM" id="Phobius"/>
    </source>
</evidence>
<keyword evidence="1" id="KW-0812">Transmembrane</keyword>
<keyword evidence="3" id="KW-1185">Reference proteome</keyword>
<keyword evidence="1" id="KW-0472">Membrane</keyword>
<dbReference type="OrthoDB" id="5150238at2"/>
<dbReference type="EMBL" id="FNCN01000009">
    <property type="protein sequence ID" value="SDG93175.1"/>
    <property type="molecule type" value="Genomic_DNA"/>
</dbReference>
<accession>A0A1G7Y9S4</accession>
<dbReference type="AlphaFoldDB" id="A0A1G7Y9S4"/>
<reference evidence="2 3" key="1">
    <citation type="submission" date="2016-10" db="EMBL/GenBank/DDBJ databases">
        <authorList>
            <person name="de Groot N.N."/>
        </authorList>
    </citation>
    <scope>NUCLEOTIDE SEQUENCE [LARGE SCALE GENOMIC DNA]</scope>
    <source>
        <strain evidence="2 3">CPCC 201354</strain>
    </source>
</reference>
<organism evidence="2 3">
    <name type="scientific">Sinosporangium album</name>
    <dbReference type="NCBI Taxonomy" id="504805"/>
    <lineage>
        <taxon>Bacteria</taxon>
        <taxon>Bacillati</taxon>
        <taxon>Actinomycetota</taxon>
        <taxon>Actinomycetes</taxon>
        <taxon>Streptosporangiales</taxon>
        <taxon>Streptosporangiaceae</taxon>
        <taxon>Sinosporangium</taxon>
    </lineage>
</organism>
<proteinExistence type="predicted"/>
<feature type="transmembrane region" description="Helical" evidence="1">
    <location>
        <begin position="217"/>
        <end position="237"/>
    </location>
</feature>
<keyword evidence="1" id="KW-1133">Transmembrane helix</keyword>
<evidence type="ECO:0000313" key="2">
    <source>
        <dbReference type="EMBL" id="SDG93175.1"/>
    </source>
</evidence>
<feature type="transmembrane region" description="Helical" evidence="1">
    <location>
        <begin position="77"/>
        <end position="102"/>
    </location>
</feature>
<name>A0A1G7Y9S4_9ACTN</name>
<dbReference type="RefSeq" id="WP_093170473.1">
    <property type="nucleotide sequence ID" value="NZ_FNCN01000009.1"/>
</dbReference>
<feature type="transmembrane region" description="Helical" evidence="1">
    <location>
        <begin position="114"/>
        <end position="136"/>
    </location>
</feature>
<dbReference type="STRING" id="504805.SAMN05421505_109159"/>